<accession>A0A5D8ZYJ9</accession>
<proteinExistence type="predicted"/>
<gene>
    <name evidence="1" type="ORF">FW781_08960</name>
</gene>
<keyword evidence="1" id="KW-0614">Plasmid</keyword>
<dbReference type="AlphaFoldDB" id="A0A5D8ZYJ9"/>
<keyword evidence="2" id="KW-1185">Reference proteome</keyword>
<dbReference type="Pfam" id="PF06037">
    <property type="entry name" value="DUF922"/>
    <property type="match status" value="1"/>
</dbReference>
<sequence length="193" mass="22794">MLNRKLKYNNVVYKIFIVFLLSSQTLLSQAIQWSTDRKLDFKDFAHPTHEEDNSTGAESYIGIDYKIVSNSIWTGKIKIKIYAIFYPEKSWINKKYTANSHILKHEQKHFDIAHVFADKLQNVINSQVKGTKDFNNNFQKLYDENFAEYSAFQSRYDLDTEHGANLEQQNKYNDIIESMVNDTFNEKDNKNRK</sequence>
<name>A0A5D8ZYJ9_9FLAO</name>
<dbReference type="OrthoDB" id="5431540at2"/>
<dbReference type="EMBL" id="VTRU01000001">
    <property type="protein sequence ID" value="TZG00036.1"/>
    <property type="molecule type" value="Genomic_DNA"/>
</dbReference>
<organism evidence="1 2">
    <name type="scientific">Chryseobacterium panacisoli</name>
    <dbReference type="NCBI Taxonomy" id="1807141"/>
    <lineage>
        <taxon>Bacteria</taxon>
        <taxon>Pseudomonadati</taxon>
        <taxon>Bacteroidota</taxon>
        <taxon>Flavobacteriia</taxon>
        <taxon>Flavobacteriales</taxon>
        <taxon>Weeksellaceae</taxon>
        <taxon>Chryseobacterium group</taxon>
        <taxon>Chryseobacterium</taxon>
    </lineage>
</organism>
<evidence type="ECO:0000313" key="2">
    <source>
        <dbReference type="Proteomes" id="UP000323884"/>
    </source>
</evidence>
<protein>
    <submittedName>
        <fullName evidence="1">DUF922 domain-containing protein</fullName>
    </submittedName>
</protein>
<comment type="caution">
    <text evidence="1">The sequence shown here is derived from an EMBL/GenBank/DDBJ whole genome shotgun (WGS) entry which is preliminary data.</text>
</comment>
<evidence type="ECO:0000313" key="1">
    <source>
        <dbReference type="EMBL" id="TZG00036.1"/>
    </source>
</evidence>
<dbReference type="InterPro" id="IPR010321">
    <property type="entry name" value="DUF922"/>
</dbReference>
<reference evidence="1 2" key="1">
    <citation type="submission" date="2019-08" db="EMBL/GenBank/DDBJ databases">
        <title>Draft genome sequence of Chryseobacterium sp. Gsoil 183.</title>
        <authorList>
            <person name="Im W.-T."/>
        </authorList>
    </citation>
    <scope>NUCLEOTIDE SEQUENCE [LARGE SCALE GENOMIC DNA]</scope>
    <source>
        <strain evidence="1 2">Gsoil 183</strain>
        <plasmid evidence="1">unnamed1</plasmid>
    </source>
</reference>
<geneLocation type="plasmid" evidence="1">
    <name>unnamed1</name>
</geneLocation>
<dbReference type="Proteomes" id="UP000323884">
    <property type="component" value="Unassembled WGS sequence"/>
</dbReference>